<protein>
    <recommendedName>
        <fullName evidence="9">DNA 3'-5' helicase</fullName>
        <ecNumber evidence="9">5.6.2.4</ecNumber>
    </recommendedName>
    <alternativeName>
        <fullName evidence="10">DNA 3'-5' helicase II</fullName>
    </alternativeName>
</protein>
<dbReference type="PATRIC" id="fig|1702214.3.peg.30"/>
<dbReference type="Gene3D" id="1.10.10.160">
    <property type="match status" value="1"/>
</dbReference>
<evidence type="ECO:0000256" key="10">
    <source>
        <dbReference type="ARBA" id="ARBA00034923"/>
    </source>
</evidence>
<dbReference type="InterPro" id="IPR027417">
    <property type="entry name" value="P-loop_NTPase"/>
</dbReference>
<comment type="similarity">
    <text evidence="1">Belongs to the helicase family. UvrD subfamily.</text>
</comment>
<evidence type="ECO:0000256" key="1">
    <source>
        <dbReference type="ARBA" id="ARBA00009922"/>
    </source>
</evidence>
<keyword evidence="2 12" id="KW-0547">Nucleotide-binding</keyword>
<proteinExistence type="inferred from homology"/>
<dbReference type="GO" id="GO:0005524">
    <property type="term" value="F:ATP binding"/>
    <property type="evidence" value="ECO:0007669"/>
    <property type="project" value="UniProtKB-UniRule"/>
</dbReference>
<feature type="region of interest" description="Disordered" evidence="13">
    <location>
        <begin position="662"/>
        <end position="720"/>
    </location>
</feature>
<dbReference type="EMBL" id="LIIK01000022">
    <property type="protein sequence ID" value="KQM08774.1"/>
    <property type="molecule type" value="Genomic_DNA"/>
</dbReference>
<dbReference type="CDD" id="cd18807">
    <property type="entry name" value="SF1_C_UvrD"/>
    <property type="match status" value="1"/>
</dbReference>
<accession>A0A0Q4B8T0</accession>
<dbReference type="Gene3D" id="3.40.50.300">
    <property type="entry name" value="P-loop containing nucleotide triphosphate hydrolases"/>
    <property type="match status" value="2"/>
</dbReference>
<dbReference type="CDD" id="cd17932">
    <property type="entry name" value="DEXQc_UvrD"/>
    <property type="match status" value="1"/>
</dbReference>
<dbReference type="PANTHER" id="PTHR11070:SF2">
    <property type="entry name" value="ATP-DEPENDENT DNA HELICASE SRS2"/>
    <property type="match status" value="1"/>
</dbReference>
<evidence type="ECO:0000256" key="11">
    <source>
        <dbReference type="ARBA" id="ARBA00048988"/>
    </source>
</evidence>
<dbReference type="GO" id="GO:0005829">
    <property type="term" value="C:cytosol"/>
    <property type="evidence" value="ECO:0007669"/>
    <property type="project" value="TreeGrafter"/>
</dbReference>
<dbReference type="Pfam" id="PF00580">
    <property type="entry name" value="UvrD-helicase"/>
    <property type="match status" value="1"/>
</dbReference>
<evidence type="ECO:0000256" key="8">
    <source>
        <dbReference type="ARBA" id="ARBA00034617"/>
    </source>
</evidence>
<evidence type="ECO:0000256" key="2">
    <source>
        <dbReference type="ARBA" id="ARBA00022741"/>
    </source>
</evidence>
<feature type="domain" description="UvrD-like helicase ATP-binding" evidence="14">
    <location>
        <begin position="6"/>
        <end position="291"/>
    </location>
</feature>
<keyword evidence="3 12" id="KW-0378">Hydrolase</keyword>
<dbReference type="GO" id="GO:0003677">
    <property type="term" value="F:DNA binding"/>
    <property type="evidence" value="ECO:0007669"/>
    <property type="project" value="UniProtKB-KW"/>
</dbReference>
<evidence type="ECO:0000259" key="14">
    <source>
        <dbReference type="PROSITE" id="PS51198"/>
    </source>
</evidence>
<evidence type="ECO:0000256" key="12">
    <source>
        <dbReference type="PROSITE-ProRule" id="PRU00560"/>
    </source>
</evidence>
<dbReference type="InterPro" id="IPR014017">
    <property type="entry name" value="DNA_helicase_UvrD-like_C"/>
</dbReference>
<evidence type="ECO:0000256" key="4">
    <source>
        <dbReference type="ARBA" id="ARBA00022806"/>
    </source>
</evidence>
<evidence type="ECO:0000313" key="16">
    <source>
        <dbReference type="EMBL" id="KQM08774.1"/>
    </source>
</evidence>
<dbReference type="InterPro" id="IPR000212">
    <property type="entry name" value="DNA_helicase_UvrD/REP"/>
</dbReference>
<sequence length="765" mass="85081">MSQYLETLNPAQREAVTTLRGPLLIVAGAGSGKTRVLTYRIAHLLENGIAPWNILALTFTNKAAREMKERIANVVGEKVAGQLWMGTFHSIFLRILRIEAETLGYSPTFSVYDTSASQGAIARIIKEMNLSTDDYAPRRIAARISMAKNNLVLPAQYLNEPLIAEQDSRSKIPRTGEIYEAYQQALRRASAMDFDDLLLQMTLLLGHYPEIRQRYQEKFAYILVDEYQDTNVVQNRILNQLAEQHHNLCVVGDDAQSIYAFRGAKIQNIIKFPSTYPELKMVKLETNYRSTGAIVEAANRLIAHNPNQIRKVCRASTDGGDDIEISTAFTDMEEANFVAQHIQTTALREKAQHGQFAILYRTNAQSRLLETGLRALNIPYRVYGGTSFYQRKEVQDLLAYFRLVVNPADEQALLRVINLPARGIGATTLAALAAGANAREVSLWDYLQDIERTAISLRAATLGAIVQFRELIKGFLGRVHTAEAYGLAEEIYRKSGLREALELDTTPEGESRVGNVGEVFNSIKEFSEAKVESGEADLVTLPMYLDEVSLLTDTDKEEEGENERVTLSTIHSAKGLEYDYVYVVGLEENIFPSRRASEEPGGLEEERRLCYVAVTRAAKHLTLTHALSRSTYGQSQRNPQSRFLGEIVPGYHAQGVEYLPANSSTGSSAWRGGTGRTAQNQRLNPSVAKPRGATAPAAINPSALREPATPPEQLSAGDSVLHPRFGRGEILELQQQGGDPRAIVQFINEPKPRTLVLRYAQLRKI</sequence>
<dbReference type="PANTHER" id="PTHR11070">
    <property type="entry name" value="UVRD / RECB / PCRA DNA HELICASE FAMILY MEMBER"/>
    <property type="match status" value="1"/>
</dbReference>
<evidence type="ECO:0000313" key="17">
    <source>
        <dbReference type="Proteomes" id="UP000054172"/>
    </source>
</evidence>
<feature type="domain" description="UvrD-like helicase C-terminal" evidence="15">
    <location>
        <begin position="292"/>
        <end position="575"/>
    </location>
</feature>
<dbReference type="Proteomes" id="UP000054172">
    <property type="component" value="Unassembled WGS sequence"/>
</dbReference>
<dbReference type="EC" id="5.6.2.4" evidence="9"/>
<feature type="binding site" evidence="12">
    <location>
        <begin position="27"/>
        <end position="34"/>
    </location>
    <ligand>
        <name>ATP</name>
        <dbReference type="ChEBI" id="CHEBI:30616"/>
    </ligand>
</feature>
<keyword evidence="7" id="KW-0413">Isomerase</keyword>
<dbReference type="STRING" id="1702214.AL399_05405"/>
<organism evidence="16 17">
    <name type="scientific">Candidatus [Bacteroides] periocalifornicus</name>
    <dbReference type="NCBI Taxonomy" id="1702214"/>
    <lineage>
        <taxon>Bacteria</taxon>
        <taxon>Pseudomonadati</taxon>
        <taxon>Bacteroidota</taxon>
    </lineage>
</organism>
<dbReference type="InterPro" id="IPR014016">
    <property type="entry name" value="UvrD-like_ATP-bd"/>
</dbReference>
<dbReference type="GO" id="GO:0016887">
    <property type="term" value="F:ATP hydrolysis activity"/>
    <property type="evidence" value="ECO:0007669"/>
    <property type="project" value="RHEA"/>
</dbReference>
<gene>
    <name evidence="16" type="ORF">AL399_05405</name>
</gene>
<keyword evidence="4 12" id="KW-0347">Helicase</keyword>
<reference evidence="16" key="1">
    <citation type="submission" date="2015-08" db="EMBL/GenBank/DDBJ databases">
        <title>Candidatus Bacteriodes Periocalifornicus.</title>
        <authorList>
            <person name="McLean J.S."/>
            <person name="Kelley S."/>
        </authorList>
    </citation>
    <scope>NUCLEOTIDE SEQUENCE [LARGE SCALE GENOMIC DNA]</scope>
    <source>
        <strain evidence="16">12B</strain>
    </source>
</reference>
<evidence type="ECO:0000259" key="15">
    <source>
        <dbReference type="PROSITE" id="PS51217"/>
    </source>
</evidence>
<keyword evidence="6" id="KW-0238">DNA-binding</keyword>
<keyword evidence="5 12" id="KW-0067">ATP-binding</keyword>
<evidence type="ECO:0000256" key="9">
    <source>
        <dbReference type="ARBA" id="ARBA00034808"/>
    </source>
</evidence>
<dbReference type="GO" id="GO:0033202">
    <property type="term" value="C:DNA helicase complex"/>
    <property type="evidence" value="ECO:0007669"/>
    <property type="project" value="TreeGrafter"/>
</dbReference>
<dbReference type="InterPro" id="IPR013986">
    <property type="entry name" value="DExx_box_DNA_helicase_dom_sf"/>
</dbReference>
<keyword evidence="17" id="KW-1185">Reference proteome</keyword>
<comment type="catalytic activity">
    <reaction evidence="8">
        <text>Couples ATP hydrolysis with the unwinding of duplex DNA by translocating in the 3'-5' direction.</text>
        <dbReference type="EC" id="5.6.2.4"/>
    </reaction>
</comment>
<evidence type="ECO:0000256" key="3">
    <source>
        <dbReference type="ARBA" id="ARBA00022801"/>
    </source>
</evidence>
<dbReference type="GO" id="GO:0043138">
    <property type="term" value="F:3'-5' DNA helicase activity"/>
    <property type="evidence" value="ECO:0007669"/>
    <property type="project" value="UniProtKB-EC"/>
</dbReference>
<evidence type="ECO:0000256" key="7">
    <source>
        <dbReference type="ARBA" id="ARBA00023235"/>
    </source>
</evidence>
<dbReference type="Gene3D" id="1.10.486.10">
    <property type="entry name" value="PCRA, domain 4"/>
    <property type="match status" value="1"/>
</dbReference>
<comment type="caution">
    <text evidence="16">The sequence shown here is derived from an EMBL/GenBank/DDBJ whole genome shotgun (WGS) entry which is preliminary data.</text>
</comment>
<comment type="catalytic activity">
    <reaction evidence="11">
        <text>ATP + H2O = ADP + phosphate + H(+)</text>
        <dbReference type="Rhea" id="RHEA:13065"/>
        <dbReference type="ChEBI" id="CHEBI:15377"/>
        <dbReference type="ChEBI" id="CHEBI:15378"/>
        <dbReference type="ChEBI" id="CHEBI:30616"/>
        <dbReference type="ChEBI" id="CHEBI:43474"/>
        <dbReference type="ChEBI" id="CHEBI:456216"/>
        <dbReference type="EC" id="5.6.2.4"/>
    </reaction>
</comment>
<name>A0A0Q4B8T0_9BACT</name>
<evidence type="ECO:0000256" key="13">
    <source>
        <dbReference type="SAM" id="MobiDB-lite"/>
    </source>
</evidence>
<dbReference type="AlphaFoldDB" id="A0A0Q4B8T0"/>
<dbReference type="SUPFAM" id="SSF52540">
    <property type="entry name" value="P-loop containing nucleoside triphosphate hydrolases"/>
    <property type="match status" value="1"/>
</dbReference>
<dbReference type="Pfam" id="PF13361">
    <property type="entry name" value="UvrD_C"/>
    <property type="match status" value="1"/>
</dbReference>
<evidence type="ECO:0000256" key="6">
    <source>
        <dbReference type="ARBA" id="ARBA00023125"/>
    </source>
</evidence>
<dbReference type="PROSITE" id="PS51198">
    <property type="entry name" value="UVRD_HELICASE_ATP_BIND"/>
    <property type="match status" value="1"/>
</dbReference>
<evidence type="ECO:0000256" key="5">
    <source>
        <dbReference type="ARBA" id="ARBA00022840"/>
    </source>
</evidence>
<dbReference type="GO" id="GO:0000725">
    <property type="term" value="P:recombinational repair"/>
    <property type="evidence" value="ECO:0007669"/>
    <property type="project" value="TreeGrafter"/>
</dbReference>
<dbReference type="PROSITE" id="PS51217">
    <property type="entry name" value="UVRD_HELICASE_CTER"/>
    <property type="match status" value="1"/>
</dbReference>